<dbReference type="InterPro" id="IPR050108">
    <property type="entry name" value="CDK"/>
</dbReference>
<reference evidence="18" key="1">
    <citation type="submission" date="2011-12" db="EMBL/GenBank/DDBJ databases">
        <title>The Draft Genome of Lepisosteus oculatus.</title>
        <authorList>
            <consortium name="The Broad Institute Genome Assembly &amp; Analysis Group"/>
            <consortium name="Computational R&amp;D Group"/>
            <consortium name="and Sequencing Platform"/>
            <person name="Di Palma F."/>
            <person name="Alfoldi J."/>
            <person name="Johnson J."/>
            <person name="Berlin A."/>
            <person name="Gnerre S."/>
            <person name="Jaffe D."/>
            <person name="MacCallum I."/>
            <person name="Young S."/>
            <person name="Walker B.J."/>
            <person name="Lander E.S."/>
            <person name="Lindblad-Toh K."/>
        </authorList>
    </citation>
    <scope>NUCLEOTIDE SEQUENCE [LARGE SCALE GENOMIC DNA]</scope>
</reference>
<evidence type="ECO:0000256" key="4">
    <source>
        <dbReference type="ARBA" id="ARBA00022490"/>
    </source>
</evidence>
<dbReference type="GO" id="GO:0004693">
    <property type="term" value="F:cyclin-dependent protein serine/threonine kinase activity"/>
    <property type="evidence" value="ECO:0007669"/>
    <property type="project" value="UniProtKB-EC"/>
</dbReference>
<dbReference type="Bgee" id="ENSLOCG00000010226">
    <property type="expression patterns" value="Expressed in testis and 3 other cell types or tissues"/>
</dbReference>
<dbReference type="AlphaFoldDB" id="W5MVV7"/>
<dbReference type="PANTHER" id="PTHR24056:SF177">
    <property type="entry name" value="CYCLIN-DEPENDENT KINASE-LIKE 3"/>
    <property type="match status" value="1"/>
</dbReference>
<sequence>MMDMYENLGIVGEGSYGLVMKCKHKETGHIVAIKKFTDTEEDTTMKKIITREIKFLRLFRHDNLVNMLEVFRYKRRLFLVFEFIDHTVLEELDRFPCGLDSRRLRKYIFQVLRGVEYLHSCNIIHRDIKPENVLVSNSGIVKLCDFGFARALAPTGEPYTDYVATRWYRAPELLVGDKTYSKPVDIWAIGCLIMEMATSHAFLKGTSDLDQVHRIVTKVGPLTPQQLDLYCQNPVFAAATLPQVQLPREPRKKYHKVTPLLAEMVDSCFQIDPPDRASCSELLSHHYFTKDRFPERFVPELKALIEKESRSCGRRRSQFCAGGKEHPDDPLPSSMKSSNKKQIKDNDKVRKCEPKPSRSRVGNTEGRRTERVEPLQEENPITHKADSKPDPGQGKAQSPITLVMPPINSCNNLVIAAASRLEANMSWAQHDNVKRRQSPQHNPGLAAASGQEEETPDMTQMQYTCAKHIEAASVIRRVKPMKDVRFPELPTMTQKVALTLTEAKQVKYPRKEQRKGEDSRIPSLVPFDSDQGKQQVSTDTQSSRHKDSSTPE</sequence>
<evidence type="ECO:0000256" key="1">
    <source>
        <dbReference type="ARBA" id="ARBA00004496"/>
    </source>
</evidence>
<keyword evidence="4" id="KW-0963">Cytoplasm</keyword>
<evidence type="ECO:0000256" key="2">
    <source>
        <dbReference type="ARBA" id="ARBA00006485"/>
    </source>
</evidence>
<dbReference type="Pfam" id="PF00069">
    <property type="entry name" value="Pkinase"/>
    <property type="match status" value="1"/>
</dbReference>
<dbReference type="Gene3D" id="1.10.510.10">
    <property type="entry name" value="Transferase(Phosphotransferase) domain 1"/>
    <property type="match status" value="1"/>
</dbReference>
<dbReference type="PANTHER" id="PTHR24056">
    <property type="entry name" value="CELL DIVISION PROTEIN KINASE"/>
    <property type="match status" value="1"/>
</dbReference>
<organism evidence="17 18">
    <name type="scientific">Lepisosteus oculatus</name>
    <name type="common">Spotted gar</name>
    <dbReference type="NCBI Taxonomy" id="7918"/>
    <lineage>
        <taxon>Eukaryota</taxon>
        <taxon>Metazoa</taxon>
        <taxon>Chordata</taxon>
        <taxon>Craniata</taxon>
        <taxon>Vertebrata</taxon>
        <taxon>Euteleostomi</taxon>
        <taxon>Actinopterygii</taxon>
        <taxon>Neopterygii</taxon>
        <taxon>Holostei</taxon>
        <taxon>Semionotiformes</taxon>
        <taxon>Lepisosteidae</taxon>
        <taxon>Lepisosteus</taxon>
    </lineage>
</organism>
<dbReference type="eggNOG" id="KOG0593">
    <property type="taxonomic scope" value="Eukaryota"/>
</dbReference>
<evidence type="ECO:0000256" key="15">
    <source>
        <dbReference type="SAM" id="MobiDB-lite"/>
    </source>
</evidence>
<feature type="region of interest" description="Disordered" evidence="15">
    <location>
        <begin position="431"/>
        <end position="461"/>
    </location>
</feature>
<evidence type="ECO:0000259" key="16">
    <source>
        <dbReference type="PROSITE" id="PS50011"/>
    </source>
</evidence>
<dbReference type="SMART" id="SM00220">
    <property type="entry name" value="S_TKc"/>
    <property type="match status" value="1"/>
</dbReference>
<dbReference type="Proteomes" id="UP000018468">
    <property type="component" value="Linkage group LG6"/>
</dbReference>
<feature type="domain" description="Protein kinase" evidence="16">
    <location>
        <begin position="5"/>
        <end position="288"/>
    </location>
</feature>
<dbReference type="PROSITE" id="PS00107">
    <property type="entry name" value="PROTEIN_KINASE_ATP"/>
    <property type="match status" value="1"/>
</dbReference>
<proteinExistence type="inferred from homology"/>
<dbReference type="FunFam" id="3.30.200.20:FF:000049">
    <property type="entry name" value="cyclin-dependent kinase-like 1 isoform X1"/>
    <property type="match status" value="1"/>
</dbReference>
<comment type="catalytic activity">
    <reaction evidence="12">
        <text>L-seryl-[protein] + ATP = O-phospho-L-seryl-[protein] + ADP + H(+)</text>
        <dbReference type="Rhea" id="RHEA:17989"/>
        <dbReference type="Rhea" id="RHEA-COMP:9863"/>
        <dbReference type="Rhea" id="RHEA-COMP:11604"/>
        <dbReference type="ChEBI" id="CHEBI:15378"/>
        <dbReference type="ChEBI" id="CHEBI:29999"/>
        <dbReference type="ChEBI" id="CHEBI:30616"/>
        <dbReference type="ChEBI" id="CHEBI:83421"/>
        <dbReference type="ChEBI" id="CHEBI:456216"/>
        <dbReference type="EC" id="2.7.11.22"/>
    </reaction>
</comment>
<evidence type="ECO:0000256" key="3">
    <source>
        <dbReference type="ARBA" id="ARBA00012425"/>
    </source>
</evidence>
<reference evidence="17" key="2">
    <citation type="submission" date="2025-08" db="UniProtKB">
        <authorList>
            <consortium name="Ensembl"/>
        </authorList>
    </citation>
    <scope>IDENTIFICATION</scope>
</reference>
<evidence type="ECO:0000256" key="11">
    <source>
        <dbReference type="ARBA" id="ARBA00047811"/>
    </source>
</evidence>
<dbReference type="PROSITE" id="PS50011">
    <property type="entry name" value="PROTEIN_KINASE_DOM"/>
    <property type="match status" value="1"/>
</dbReference>
<feature type="region of interest" description="Disordered" evidence="15">
    <location>
        <begin position="315"/>
        <end position="400"/>
    </location>
</feature>
<dbReference type="EMBL" id="AHAT01021379">
    <property type="status" value="NOT_ANNOTATED_CDS"/>
    <property type="molecule type" value="Genomic_DNA"/>
</dbReference>
<dbReference type="OrthoDB" id="548217at2759"/>
<dbReference type="HOGENOM" id="CLU_000288_136_1_1"/>
<dbReference type="InterPro" id="IPR008271">
    <property type="entry name" value="Ser/Thr_kinase_AS"/>
</dbReference>
<dbReference type="SUPFAM" id="SSF56112">
    <property type="entry name" value="Protein kinase-like (PK-like)"/>
    <property type="match status" value="1"/>
</dbReference>
<keyword evidence="8 14" id="KW-0547">Nucleotide-binding</keyword>
<dbReference type="Ensembl" id="ENSLOCT00000012538.1">
    <property type="protein sequence ID" value="ENSLOCP00000012516.1"/>
    <property type="gene ID" value="ENSLOCG00000010226.1"/>
</dbReference>
<evidence type="ECO:0000256" key="9">
    <source>
        <dbReference type="ARBA" id="ARBA00022777"/>
    </source>
</evidence>
<evidence type="ECO:0000256" key="8">
    <source>
        <dbReference type="ARBA" id="ARBA00022741"/>
    </source>
</evidence>
<keyword evidence="6" id="KW-0597">Phosphoprotein</keyword>
<dbReference type="EMBL" id="AHAT01021380">
    <property type="status" value="NOT_ANNOTATED_CDS"/>
    <property type="molecule type" value="Genomic_DNA"/>
</dbReference>
<feature type="compositionally biased region" description="Polar residues" evidence="15">
    <location>
        <begin position="532"/>
        <end position="541"/>
    </location>
</feature>
<dbReference type="InterPro" id="IPR011009">
    <property type="entry name" value="Kinase-like_dom_sf"/>
</dbReference>
<keyword evidence="10 14" id="KW-0067">ATP-binding</keyword>
<evidence type="ECO:0000256" key="13">
    <source>
        <dbReference type="ARBA" id="ARBA00068081"/>
    </source>
</evidence>
<evidence type="ECO:0000256" key="7">
    <source>
        <dbReference type="ARBA" id="ARBA00022679"/>
    </source>
</evidence>
<dbReference type="PROSITE" id="PS00108">
    <property type="entry name" value="PROTEIN_KINASE_ST"/>
    <property type="match status" value="1"/>
</dbReference>
<evidence type="ECO:0000256" key="6">
    <source>
        <dbReference type="ARBA" id="ARBA00022553"/>
    </source>
</evidence>
<feature type="region of interest" description="Disordered" evidence="15">
    <location>
        <begin position="507"/>
        <end position="552"/>
    </location>
</feature>
<evidence type="ECO:0000256" key="12">
    <source>
        <dbReference type="ARBA" id="ARBA00048367"/>
    </source>
</evidence>
<dbReference type="InterPro" id="IPR000719">
    <property type="entry name" value="Prot_kinase_dom"/>
</dbReference>
<protein>
    <recommendedName>
        <fullName evidence="13">Cyclin-dependent kinase-like 3</fullName>
        <ecNumber evidence="3">2.7.11.22</ecNumber>
    </recommendedName>
</protein>
<feature type="compositionally biased region" description="Basic and acidic residues" evidence="15">
    <location>
        <begin position="365"/>
        <end position="389"/>
    </location>
</feature>
<accession>W5MVV7</accession>
<feature type="binding site" evidence="14">
    <location>
        <position position="35"/>
    </location>
    <ligand>
        <name>ATP</name>
        <dbReference type="ChEBI" id="CHEBI:30616"/>
    </ligand>
</feature>
<dbReference type="InterPro" id="IPR017441">
    <property type="entry name" value="Protein_kinase_ATP_BS"/>
</dbReference>
<dbReference type="GO" id="GO:0004674">
    <property type="term" value="F:protein serine/threonine kinase activity"/>
    <property type="evidence" value="ECO:0000318"/>
    <property type="project" value="GO_Central"/>
</dbReference>
<evidence type="ECO:0000256" key="10">
    <source>
        <dbReference type="ARBA" id="ARBA00022840"/>
    </source>
</evidence>
<feature type="compositionally biased region" description="Basic and acidic residues" evidence="15">
    <location>
        <begin position="542"/>
        <end position="552"/>
    </location>
</feature>
<comment type="catalytic activity">
    <reaction evidence="11">
        <text>L-threonyl-[protein] + ATP = O-phospho-L-threonyl-[protein] + ADP + H(+)</text>
        <dbReference type="Rhea" id="RHEA:46608"/>
        <dbReference type="Rhea" id="RHEA-COMP:11060"/>
        <dbReference type="Rhea" id="RHEA-COMP:11605"/>
        <dbReference type="ChEBI" id="CHEBI:15378"/>
        <dbReference type="ChEBI" id="CHEBI:30013"/>
        <dbReference type="ChEBI" id="CHEBI:30616"/>
        <dbReference type="ChEBI" id="CHEBI:61977"/>
        <dbReference type="ChEBI" id="CHEBI:456216"/>
        <dbReference type="EC" id="2.7.11.22"/>
    </reaction>
</comment>
<dbReference type="GeneTree" id="ENSGT00940000161317"/>
<evidence type="ECO:0000313" key="17">
    <source>
        <dbReference type="Ensembl" id="ENSLOCP00000012516.1"/>
    </source>
</evidence>
<dbReference type="OMA" id="GMEVKQV"/>
<reference evidence="17" key="3">
    <citation type="submission" date="2025-09" db="UniProtKB">
        <authorList>
            <consortium name="Ensembl"/>
        </authorList>
    </citation>
    <scope>IDENTIFICATION</scope>
</reference>
<evidence type="ECO:0000256" key="5">
    <source>
        <dbReference type="ARBA" id="ARBA00022527"/>
    </source>
</evidence>
<dbReference type="FunFam" id="1.10.510.10:FF:000370">
    <property type="entry name" value="cyclin-dependent kinase-like 3 isoform X2"/>
    <property type="match status" value="1"/>
</dbReference>
<evidence type="ECO:0000313" key="18">
    <source>
        <dbReference type="Proteomes" id="UP000018468"/>
    </source>
</evidence>
<keyword evidence="18" id="KW-1185">Reference proteome</keyword>
<dbReference type="GO" id="GO:0005737">
    <property type="term" value="C:cytoplasm"/>
    <property type="evidence" value="ECO:0007669"/>
    <property type="project" value="UniProtKB-SubCell"/>
</dbReference>
<dbReference type="EC" id="2.7.11.22" evidence="3"/>
<dbReference type="GO" id="GO:0005524">
    <property type="term" value="F:ATP binding"/>
    <property type="evidence" value="ECO:0007669"/>
    <property type="project" value="UniProtKB-UniRule"/>
</dbReference>
<evidence type="ECO:0000256" key="14">
    <source>
        <dbReference type="PROSITE-ProRule" id="PRU10141"/>
    </source>
</evidence>
<name>W5MVV7_LEPOC</name>
<dbReference type="GO" id="GO:0005634">
    <property type="term" value="C:nucleus"/>
    <property type="evidence" value="ECO:0000318"/>
    <property type="project" value="GO_Central"/>
</dbReference>
<dbReference type="InParanoid" id="W5MVV7"/>
<keyword evidence="5" id="KW-0723">Serine/threonine-protein kinase</keyword>
<feature type="compositionally biased region" description="Basic and acidic residues" evidence="15">
    <location>
        <begin position="342"/>
        <end position="356"/>
    </location>
</feature>
<feature type="compositionally biased region" description="Basic and acidic residues" evidence="15">
    <location>
        <begin position="509"/>
        <end position="520"/>
    </location>
</feature>
<dbReference type="Gene3D" id="3.30.200.20">
    <property type="entry name" value="Phosphorylase Kinase, domain 1"/>
    <property type="match status" value="1"/>
</dbReference>
<comment type="similarity">
    <text evidence="2">Belongs to the protein kinase superfamily. CMGC Ser/Thr protein kinase family. CDC2/CDKX subfamily.</text>
</comment>
<keyword evidence="7" id="KW-0808">Transferase</keyword>
<comment type="subcellular location">
    <subcellularLocation>
        <location evidence="1">Cytoplasm</location>
    </subcellularLocation>
</comment>
<keyword evidence="9" id="KW-0418">Kinase</keyword>